<evidence type="ECO:0000313" key="2">
    <source>
        <dbReference type="Proteomes" id="UP000749040"/>
    </source>
</evidence>
<protein>
    <submittedName>
        <fullName evidence="1">Uncharacterized protein</fullName>
    </submittedName>
</protein>
<name>A0ABS2TZ81_9ACTN</name>
<dbReference type="RefSeq" id="WP_205360858.1">
    <property type="nucleotide sequence ID" value="NZ_JADKYB010000019.1"/>
</dbReference>
<reference evidence="1 2" key="1">
    <citation type="submission" date="2021-01" db="EMBL/GenBank/DDBJ databases">
        <title>Streptomyces acididurans sp. nov., isolated from a peat swamp forest soil.</title>
        <authorList>
            <person name="Chantavorakit T."/>
            <person name="Duangmal K."/>
        </authorList>
    </citation>
    <scope>NUCLEOTIDE SEQUENCE [LARGE SCALE GENOMIC DNA]</scope>
    <source>
        <strain evidence="1 2">KK5PA1</strain>
    </source>
</reference>
<dbReference type="InterPro" id="IPR046238">
    <property type="entry name" value="DUF6271"/>
</dbReference>
<sequence length="443" mass="48333">MRRICLTLPTNRACAPTIFAVAGEAAYAAREFGVEAHLLILDSGTEAERAEHARAVRELPAAPGVVVHHFDEDAQRAFLREVIGAAGTAKPELMLDLMLPDRVSYGACTNRAFLIAAALGCESVHRRDSDSRYQTVAGVPVYPVHHELAALGRAAGAAAHSVTESDLEPGLAARPVSMAGSSFIGEMSVDIEEMRRLDSGVYQDVVSLWAPGHWTAEQKRELVAESFTGAGTEPFVFDHSTLTLVDPMRVDMCNIAFHGVHEQVPLPPATDTIGSDYFLIHLVHDAGLPGVLHNRTIVNYYTGERRTHEGFLAYQTRFAKFFLSMLYFNHLYERMAAAGDTLLDAQHRIRVPVLADMVRESAGLDRTENTERLDVLDRSYRTLGGKYAEVAGLLAARRERLLDEAAQDIADFATLIEAWAPLTGAAAAAGPGALPPRPDRSRR</sequence>
<organism evidence="1 2">
    <name type="scientific">Actinacidiphila acididurans</name>
    <dbReference type="NCBI Taxonomy" id="2784346"/>
    <lineage>
        <taxon>Bacteria</taxon>
        <taxon>Bacillati</taxon>
        <taxon>Actinomycetota</taxon>
        <taxon>Actinomycetes</taxon>
        <taxon>Kitasatosporales</taxon>
        <taxon>Streptomycetaceae</taxon>
        <taxon>Actinacidiphila</taxon>
    </lineage>
</organism>
<gene>
    <name evidence="1" type="ORF">ITX44_29610</name>
</gene>
<comment type="caution">
    <text evidence="1">The sequence shown here is derived from an EMBL/GenBank/DDBJ whole genome shotgun (WGS) entry which is preliminary data.</text>
</comment>
<dbReference type="Proteomes" id="UP000749040">
    <property type="component" value="Unassembled WGS sequence"/>
</dbReference>
<evidence type="ECO:0000313" key="1">
    <source>
        <dbReference type="EMBL" id="MBM9508637.1"/>
    </source>
</evidence>
<dbReference type="EMBL" id="JADKYB010000019">
    <property type="protein sequence ID" value="MBM9508637.1"/>
    <property type="molecule type" value="Genomic_DNA"/>
</dbReference>
<keyword evidence="2" id="KW-1185">Reference proteome</keyword>
<proteinExistence type="predicted"/>
<accession>A0ABS2TZ81</accession>
<dbReference type="Pfam" id="PF19787">
    <property type="entry name" value="DUF6271"/>
    <property type="match status" value="1"/>
</dbReference>